<dbReference type="HOGENOM" id="CLU_047973_0_0_9"/>
<dbReference type="RefSeq" id="WP_003349465.1">
    <property type="nucleotide sequence ID" value="NZ_ADWW01000005.1"/>
</dbReference>
<dbReference type="KEGG" id="bmet:BMMGA3_14495"/>
<dbReference type="OrthoDB" id="2718583at2"/>
<gene>
    <name evidence="3" type="ORF">BMMGA3_14495</name>
</gene>
<dbReference type="NCBIfam" id="TIGR01167">
    <property type="entry name" value="LPXTG_anchor"/>
    <property type="match status" value="1"/>
</dbReference>
<organism evidence="3 4">
    <name type="scientific">Bacillus methanolicus (strain MGA3 / ATCC 53907)</name>
    <dbReference type="NCBI Taxonomy" id="796606"/>
    <lineage>
        <taxon>Bacteria</taxon>
        <taxon>Bacillati</taxon>
        <taxon>Bacillota</taxon>
        <taxon>Bacilli</taxon>
        <taxon>Bacillales</taxon>
        <taxon>Bacillaceae</taxon>
        <taxon>Bacillus</taxon>
    </lineage>
</organism>
<dbReference type="EMBL" id="CP007739">
    <property type="protein sequence ID" value="AIE61257.1"/>
    <property type="molecule type" value="Genomic_DNA"/>
</dbReference>
<feature type="chain" id="PRO_5003670207" description="LPXTG-motif cell wall anchor domain-containing protein" evidence="2">
    <location>
        <begin position="25"/>
        <end position="401"/>
    </location>
</feature>
<keyword evidence="4" id="KW-1185">Reference proteome</keyword>
<evidence type="ECO:0000256" key="2">
    <source>
        <dbReference type="SAM" id="SignalP"/>
    </source>
</evidence>
<dbReference type="InterPro" id="IPR030832">
    <property type="entry name" value="Acidic_LPXTA"/>
</dbReference>
<evidence type="ECO:0000256" key="1">
    <source>
        <dbReference type="SAM" id="Phobius"/>
    </source>
</evidence>
<dbReference type="Proteomes" id="UP000027602">
    <property type="component" value="Chromosome"/>
</dbReference>
<feature type="transmembrane region" description="Helical" evidence="1">
    <location>
        <begin position="375"/>
        <end position="393"/>
    </location>
</feature>
<protein>
    <recommendedName>
        <fullName evidence="5">LPXTG-motif cell wall anchor domain-containing protein</fullName>
    </recommendedName>
</protein>
<dbReference type="STRING" id="796606.BMMGA3_14495"/>
<dbReference type="AlphaFoldDB" id="I3DUD8"/>
<keyword evidence="1" id="KW-0812">Transmembrane</keyword>
<evidence type="ECO:0008006" key="5">
    <source>
        <dbReference type="Google" id="ProtNLM"/>
    </source>
</evidence>
<keyword evidence="2" id="KW-0732">Signal</keyword>
<evidence type="ECO:0000313" key="3">
    <source>
        <dbReference type="EMBL" id="AIE61257.1"/>
    </source>
</evidence>
<evidence type="ECO:0000313" key="4">
    <source>
        <dbReference type="Proteomes" id="UP000027602"/>
    </source>
</evidence>
<feature type="signal peptide" evidence="2">
    <location>
        <begin position="1"/>
        <end position="24"/>
    </location>
</feature>
<name>I3DUD8_BACMM</name>
<proteinExistence type="predicted"/>
<sequence>MNRIKILLLSFIVLFGIFPNASFAAPPDDELAAFLKETNWTKEELNDHLEYFWDMSIDDFETIDELKDFLGEPITEENLQKLLTEYGFANEEELVAFLVENGEMEAGENIRDVFRYYDALDSTVSYYKDTGTEITDENLQELIDKYGLKTKENLIELLKKNDDSLENYQYIEDLDLMVSIYLGVAEIPGKGEISQMLADLGITDKEIEALMTHFMSLNLEDPAFLDKMMELGNRMTALGDFESANDLSEEQLTELTSIMREMMDLFQMDAKFFLVKGNDRIALSTDELMKLEDTKGRDLLIELYNTKGDFLADILITANMFSSELLKDTASDLNQAEEIIKKQEPLIEKTLKTHKSHKTIKTIKGGKLPNTAGNYVEGILAGLALIASGALMFRKRNVKLS</sequence>
<keyword evidence="1" id="KW-0472">Membrane</keyword>
<dbReference type="eggNOG" id="COG0402">
    <property type="taxonomic scope" value="Bacteria"/>
</dbReference>
<keyword evidence="1" id="KW-1133">Transmembrane helix</keyword>
<dbReference type="NCBIfam" id="TIGR04383">
    <property type="entry name" value="acidic_w_LPXTA"/>
    <property type="match status" value="2"/>
</dbReference>
<reference evidence="3 4" key="1">
    <citation type="journal article" date="2015" name="BMC Genomics">
        <title>Transcriptome analysis of thermophilic methylotrophic Bacillus methanolicus MGA3 using RNA-sequencing provides detailed insights into its previously uncharted transcriptional landscape.</title>
        <authorList>
            <person name="Irla M."/>
            <person name="Neshat A."/>
            <person name="Brautaset T."/>
            <person name="Ruckert C."/>
            <person name="Kalinowski J."/>
            <person name="Wendisch V.F."/>
        </authorList>
    </citation>
    <scope>NUCLEOTIDE SEQUENCE [LARGE SCALE GENOMIC DNA]</scope>
    <source>
        <strain evidence="4">MGA3 / ATCC 53907</strain>
    </source>
</reference>
<accession>I3DUD8</accession>